<gene>
    <name evidence="4" type="ORF">O3G_MSEX015235</name>
</gene>
<dbReference type="GO" id="GO:0071567">
    <property type="term" value="F:deUFMylase activity"/>
    <property type="evidence" value="ECO:0007669"/>
    <property type="project" value="UniProtKB-ARBA"/>
</dbReference>
<evidence type="ECO:0000313" key="4">
    <source>
        <dbReference type="EMBL" id="KAG6465570.1"/>
    </source>
</evidence>
<accession>A0A921ZWE2</accession>
<organism evidence="4 5">
    <name type="scientific">Manduca sexta</name>
    <name type="common">Tobacco hawkmoth</name>
    <name type="synonym">Tobacco hornworm</name>
    <dbReference type="NCBI Taxonomy" id="7130"/>
    <lineage>
        <taxon>Eukaryota</taxon>
        <taxon>Metazoa</taxon>
        <taxon>Ecdysozoa</taxon>
        <taxon>Arthropoda</taxon>
        <taxon>Hexapoda</taxon>
        <taxon>Insecta</taxon>
        <taxon>Pterygota</taxon>
        <taxon>Neoptera</taxon>
        <taxon>Endopterygota</taxon>
        <taxon>Lepidoptera</taxon>
        <taxon>Glossata</taxon>
        <taxon>Ditrysia</taxon>
        <taxon>Bombycoidea</taxon>
        <taxon>Sphingidae</taxon>
        <taxon>Sphinginae</taxon>
        <taxon>Sphingini</taxon>
        <taxon>Manduca</taxon>
    </lineage>
</organism>
<dbReference type="AlphaFoldDB" id="A0A921ZWE2"/>
<protein>
    <recommendedName>
        <fullName evidence="3">UFSP1/2/DUB catalytic domain-containing protein</fullName>
    </recommendedName>
</protein>
<dbReference type="EMBL" id="JH669584">
    <property type="protein sequence ID" value="KAG6465570.1"/>
    <property type="molecule type" value="Genomic_DNA"/>
</dbReference>
<name>A0A921ZWE2_MANSE</name>
<keyword evidence="5" id="KW-1185">Reference proteome</keyword>
<reference evidence="4" key="2">
    <citation type="submission" date="2020-12" db="EMBL/GenBank/DDBJ databases">
        <authorList>
            <person name="Kanost M."/>
        </authorList>
    </citation>
    <scope>NUCLEOTIDE SEQUENCE</scope>
</reference>
<dbReference type="Proteomes" id="UP000791440">
    <property type="component" value="Unassembled WGS sequence"/>
</dbReference>
<dbReference type="PANTHER" id="PTHR48153:SF2">
    <property type="entry name" value="UFM1-SPECIFIC PROTEASE 2"/>
    <property type="match status" value="1"/>
</dbReference>
<reference evidence="4" key="1">
    <citation type="journal article" date="2016" name="Insect Biochem. Mol. Biol.">
        <title>Multifaceted biological insights from a draft genome sequence of the tobacco hornworm moth, Manduca sexta.</title>
        <authorList>
            <person name="Kanost M.R."/>
            <person name="Arrese E.L."/>
            <person name="Cao X."/>
            <person name="Chen Y.R."/>
            <person name="Chellapilla S."/>
            <person name="Goldsmith M.R."/>
            <person name="Grosse-Wilde E."/>
            <person name="Heckel D.G."/>
            <person name="Herndon N."/>
            <person name="Jiang H."/>
            <person name="Papanicolaou A."/>
            <person name="Qu J."/>
            <person name="Soulages J.L."/>
            <person name="Vogel H."/>
            <person name="Walters J."/>
            <person name="Waterhouse R.M."/>
            <person name="Ahn S.J."/>
            <person name="Almeida F.C."/>
            <person name="An C."/>
            <person name="Aqrawi P."/>
            <person name="Bretschneider A."/>
            <person name="Bryant W.B."/>
            <person name="Bucks S."/>
            <person name="Chao H."/>
            <person name="Chevignon G."/>
            <person name="Christen J.M."/>
            <person name="Clarke D.F."/>
            <person name="Dittmer N.T."/>
            <person name="Ferguson L.C.F."/>
            <person name="Garavelou S."/>
            <person name="Gordon K.H.J."/>
            <person name="Gunaratna R.T."/>
            <person name="Han Y."/>
            <person name="Hauser F."/>
            <person name="He Y."/>
            <person name="Heidel-Fischer H."/>
            <person name="Hirsh A."/>
            <person name="Hu Y."/>
            <person name="Jiang H."/>
            <person name="Kalra D."/>
            <person name="Klinner C."/>
            <person name="Konig C."/>
            <person name="Kovar C."/>
            <person name="Kroll A.R."/>
            <person name="Kuwar S.S."/>
            <person name="Lee S.L."/>
            <person name="Lehman R."/>
            <person name="Li K."/>
            <person name="Li Z."/>
            <person name="Liang H."/>
            <person name="Lovelace S."/>
            <person name="Lu Z."/>
            <person name="Mansfield J.H."/>
            <person name="McCulloch K.J."/>
            <person name="Mathew T."/>
            <person name="Morton B."/>
            <person name="Muzny D.M."/>
            <person name="Neunemann D."/>
            <person name="Ongeri F."/>
            <person name="Pauchet Y."/>
            <person name="Pu L.L."/>
            <person name="Pyrousis I."/>
            <person name="Rao X.J."/>
            <person name="Redding A."/>
            <person name="Roesel C."/>
            <person name="Sanchez-Gracia A."/>
            <person name="Schaack S."/>
            <person name="Shukla A."/>
            <person name="Tetreau G."/>
            <person name="Wang Y."/>
            <person name="Xiong G.H."/>
            <person name="Traut W."/>
            <person name="Walsh T.K."/>
            <person name="Worley K.C."/>
            <person name="Wu D."/>
            <person name="Wu W."/>
            <person name="Wu Y.Q."/>
            <person name="Zhang X."/>
            <person name="Zou Z."/>
            <person name="Zucker H."/>
            <person name="Briscoe A.D."/>
            <person name="Burmester T."/>
            <person name="Clem R.J."/>
            <person name="Feyereisen R."/>
            <person name="Grimmelikhuijzen C.J.P."/>
            <person name="Hamodrakas S.J."/>
            <person name="Hansson B.S."/>
            <person name="Huguet E."/>
            <person name="Jermiin L.S."/>
            <person name="Lan Q."/>
            <person name="Lehman H.K."/>
            <person name="Lorenzen M."/>
            <person name="Merzendorfer H."/>
            <person name="Michalopoulos I."/>
            <person name="Morton D.B."/>
            <person name="Muthukrishnan S."/>
            <person name="Oakeshott J.G."/>
            <person name="Palmer W."/>
            <person name="Park Y."/>
            <person name="Passarelli A.L."/>
            <person name="Rozas J."/>
            <person name="Schwartz L.M."/>
            <person name="Smith W."/>
            <person name="Southgate A."/>
            <person name="Vilcinskas A."/>
            <person name="Vogt R."/>
            <person name="Wang P."/>
            <person name="Werren J."/>
            <person name="Yu X.Q."/>
            <person name="Zhou J.J."/>
            <person name="Brown S.J."/>
            <person name="Scherer S.E."/>
            <person name="Richards S."/>
            <person name="Blissard G.W."/>
        </authorList>
    </citation>
    <scope>NUCLEOTIDE SEQUENCE</scope>
</reference>
<dbReference type="GO" id="GO:0006508">
    <property type="term" value="P:proteolysis"/>
    <property type="evidence" value="ECO:0007669"/>
    <property type="project" value="TreeGrafter"/>
</dbReference>
<dbReference type="Pfam" id="PF07910">
    <property type="entry name" value="Peptidase_C78"/>
    <property type="match status" value="1"/>
</dbReference>
<comment type="caution">
    <text evidence="4">The sequence shown here is derived from an EMBL/GenBank/DDBJ whole genome shotgun (WGS) entry which is preliminary data.</text>
</comment>
<proteinExistence type="inferred from homology"/>
<evidence type="ECO:0000259" key="3">
    <source>
        <dbReference type="Pfam" id="PF07910"/>
    </source>
</evidence>
<evidence type="ECO:0000313" key="5">
    <source>
        <dbReference type="Proteomes" id="UP000791440"/>
    </source>
</evidence>
<dbReference type="PANTHER" id="PTHR48153">
    <property type="entry name" value="UFM1-SPECIFIC PROTEASE 2"/>
    <property type="match status" value="1"/>
</dbReference>
<keyword evidence="2" id="KW-0378">Hydrolase</keyword>
<evidence type="ECO:0000256" key="1">
    <source>
        <dbReference type="ARBA" id="ARBA00008552"/>
    </source>
</evidence>
<dbReference type="GO" id="GO:0005783">
    <property type="term" value="C:endoplasmic reticulum"/>
    <property type="evidence" value="ECO:0007669"/>
    <property type="project" value="TreeGrafter"/>
</dbReference>
<sequence>MFCLETLLGVQSRIIFANTGKDMQNYIHELIHHFQTHGSPIMIGGGVLAHTILGVEHNSATNEIRYLILDPHYTGAEDLTTVINKGWCGWKNSDFWNKTVHYNMCLPQTKYAI</sequence>
<evidence type="ECO:0000256" key="2">
    <source>
        <dbReference type="ARBA" id="ARBA00022801"/>
    </source>
</evidence>
<comment type="similarity">
    <text evidence="1">Belongs to the peptidase C78 family.</text>
</comment>
<dbReference type="GO" id="GO:0005634">
    <property type="term" value="C:nucleus"/>
    <property type="evidence" value="ECO:0007669"/>
    <property type="project" value="TreeGrafter"/>
</dbReference>
<dbReference type="InterPro" id="IPR012462">
    <property type="entry name" value="UFSP1/2_DUB_cat"/>
</dbReference>
<feature type="domain" description="UFSP1/2/DUB catalytic" evidence="3">
    <location>
        <begin position="1"/>
        <end position="105"/>
    </location>
</feature>